<dbReference type="SUPFAM" id="SSF46785">
    <property type="entry name" value="Winged helix' DNA-binding domain"/>
    <property type="match status" value="1"/>
</dbReference>
<evidence type="ECO:0000313" key="6">
    <source>
        <dbReference type="EMBL" id="CAH0528986.1"/>
    </source>
</evidence>
<keyword evidence="3" id="KW-0238">DNA-binding</keyword>
<evidence type="ECO:0000259" key="5">
    <source>
        <dbReference type="PROSITE" id="PS50931"/>
    </source>
</evidence>
<dbReference type="Proteomes" id="UP000838160">
    <property type="component" value="Unassembled WGS sequence"/>
</dbReference>
<dbReference type="Pfam" id="PF00126">
    <property type="entry name" value="HTH_1"/>
    <property type="match status" value="1"/>
</dbReference>
<keyword evidence="7" id="KW-1185">Reference proteome</keyword>
<keyword evidence="4" id="KW-0804">Transcription</keyword>
<comment type="caution">
    <text evidence="6">The sequence shown here is derived from an EMBL/GenBank/DDBJ whole genome shotgun (WGS) entry which is preliminary data.</text>
</comment>
<proteinExistence type="inferred from homology"/>
<dbReference type="Gene3D" id="1.10.10.10">
    <property type="entry name" value="Winged helix-like DNA-binding domain superfamily/Winged helix DNA-binding domain"/>
    <property type="match status" value="1"/>
</dbReference>
<protein>
    <submittedName>
        <fullName evidence="6">HTH-type transcriptional regulator HdfR</fullName>
    </submittedName>
</protein>
<evidence type="ECO:0000313" key="7">
    <source>
        <dbReference type="Proteomes" id="UP000838160"/>
    </source>
</evidence>
<evidence type="ECO:0000256" key="3">
    <source>
        <dbReference type="ARBA" id="ARBA00023125"/>
    </source>
</evidence>
<dbReference type="PANTHER" id="PTHR30126">
    <property type="entry name" value="HTH-TYPE TRANSCRIPTIONAL REGULATOR"/>
    <property type="match status" value="1"/>
</dbReference>
<reference evidence="6" key="1">
    <citation type="submission" date="2021-12" db="EMBL/GenBank/DDBJ databases">
        <authorList>
            <person name="Rodrigo-Torres L."/>
            <person name="Arahal R. D."/>
            <person name="Lucena T."/>
        </authorList>
    </citation>
    <scope>NUCLEOTIDE SEQUENCE</scope>
    <source>
        <strain evidence="6">CECT 8226</strain>
    </source>
</reference>
<dbReference type="InterPro" id="IPR036388">
    <property type="entry name" value="WH-like_DNA-bd_sf"/>
</dbReference>
<evidence type="ECO:0000256" key="1">
    <source>
        <dbReference type="ARBA" id="ARBA00009437"/>
    </source>
</evidence>
<dbReference type="InterPro" id="IPR000847">
    <property type="entry name" value="LysR_HTH_N"/>
</dbReference>
<dbReference type="Pfam" id="PF03466">
    <property type="entry name" value="LysR_substrate"/>
    <property type="match status" value="1"/>
</dbReference>
<accession>A0ABM8ZMQ7</accession>
<organism evidence="6 7">
    <name type="scientific">Vibrio hippocampi</name>
    <dbReference type="NCBI Taxonomy" id="654686"/>
    <lineage>
        <taxon>Bacteria</taxon>
        <taxon>Pseudomonadati</taxon>
        <taxon>Pseudomonadota</taxon>
        <taxon>Gammaproteobacteria</taxon>
        <taxon>Vibrionales</taxon>
        <taxon>Vibrionaceae</taxon>
        <taxon>Vibrio</taxon>
    </lineage>
</organism>
<comment type="similarity">
    <text evidence="1">Belongs to the LysR transcriptional regulatory family.</text>
</comment>
<dbReference type="InterPro" id="IPR005119">
    <property type="entry name" value="LysR_subst-bd"/>
</dbReference>
<gene>
    <name evidence="6" type="primary">hdfR_2</name>
    <name evidence="6" type="ORF">VHP8226_02993</name>
</gene>
<evidence type="ECO:0000256" key="2">
    <source>
        <dbReference type="ARBA" id="ARBA00023015"/>
    </source>
</evidence>
<feature type="domain" description="HTH lysR-type" evidence="5">
    <location>
        <begin position="11"/>
        <end position="68"/>
    </location>
</feature>
<sequence>MPLSIDKLDKRDLRRLELFCQIVEQEGISNATVSTGLSQPVLSNQLSELEKSLGVKLCQRGRSGFLLTEAGETVFNYANELQQLMSEYAVKLKGVQHTLTGLVRIGILDNTITLPNNPLPKAIEKFYQLSDKVEIHIEVGDYTQLYEKLVNRQLDMMIVVETEHQSHNFTQVIPLFEEKSYLYAREDVANKLKKLNWSLEKQRINIGGYSAELMHQLLDVKQYQSIKLIDGWNVESGVLLTMAGTHLSFLPEHLINNNLLSPTLTAVNPKKWHFSSQFCLVTKNSKKSASAVHCAFMDCLLSSIPKLPQDARFSETCLVCGQGDDLKI</sequence>
<dbReference type="SUPFAM" id="SSF53850">
    <property type="entry name" value="Periplasmic binding protein-like II"/>
    <property type="match status" value="1"/>
</dbReference>
<dbReference type="InterPro" id="IPR036390">
    <property type="entry name" value="WH_DNA-bd_sf"/>
</dbReference>
<keyword evidence="2" id="KW-0805">Transcription regulation</keyword>
<dbReference type="EMBL" id="CAKLCM010000003">
    <property type="protein sequence ID" value="CAH0528986.1"/>
    <property type="molecule type" value="Genomic_DNA"/>
</dbReference>
<evidence type="ECO:0000256" key="4">
    <source>
        <dbReference type="ARBA" id="ARBA00023163"/>
    </source>
</evidence>
<dbReference type="CDD" id="cd05466">
    <property type="entry name" value="PBP2_LTTR_substrate"/>
    <property type="match status" value="1"/>
</dbReference>
<name>A0ABM8ZMQ7_9VIBR</name>
<dbReference type="PANTHER" id="PTHR30126:SF98">
    <property type="entry name" value="HTH-TYPE TRANSCRIPTIONAL ACTIVATOR BAUR"/>
    <property type="match status" value="1"/>
</dbReference>
<dbReference type="PROSITE" id="PS50931">
    <property type="entry name" value="HTH_LYSR"/>
    <property type="match status" value="1"/>
</dbReference>
<dbReference type="RefSeq" id="WP_237485848.1">
    <property type="nucleotide sequence ID" value="NZ_CAKLCM010000003.1"/>
</dbReference>
<dbReference type="Gene3D" id="3.40.190.10">
    <property type="entry name" value="Periplasmic binding protein-like II"/>
    <property type="match status" value="1"/>
</dbReference>